<dbReference type="Proteomes" id="UP000322699">
    <property type="component" value="Unassembled WGS sequence"/>
</dbReference>
<evidence type="ECO:0000313" key="1">
    <source>
        <dbReference type="EMBL" id="KAA1259102.1"/>
    </source>
</evidence>
<dbReference type="InterPro" id="IPR036894">
    <property type="entry name" value="YbaB-like_sf"/>
</dbReference>
<evidence type="ECO:0008006" key="3">
    <source>
        <dbReference type="Google" id="ProtNLM"/>
    </source>
</evidence>
<dbReference type="InterPro" id="IPR004401">
    <property type="entry name" value="YbaB/EbfC"/>
</dbReference>
<dbReference type="GO" id="GO:0003677">
    <property type="term" value="F:DNA binding"/>
    <property type="evidence" value="ECO:0007669"/>
    <property type="project" value="InterPro"/>
</dbReference>
<reference evidence="1 2" key="1">
    <citation type="submission" date="2019-08" db="EMBL/GenBank/DDBJ databases">
        <title>Deep-cultivation of Planctomycetes and their phenomic and genomic characterization uncovers novel biology.</title>
        <authorList>
            <person name="Wiegand S."/>
            <person name="Jogler M."/>
            <person name="Boedeker C."/>
            <person name="Pinto D."/>
            <person name="Vollmers J."/>
            <person name="Rivas-Marin E."/>
            <person name="Kohn T."/>
            <person name="Peeters S.H."/>
            <person name="Heuer A."/>
            <person name="Rast P."/>
            <person name="Oberbeckmann S."/>
            <person name="Bunk B."/>
            <person name="Jeske O."/>
            <person name="Meyerdierks A."/>
            <person name="Storesund J.E."/>
            <person name="Kallscheuer N."/>
            <person name="Luecker S."/>
            <person name="Lage O.M."/>
            <person name="Pohl T."/>
            <person name="Merkel B.J."/>
            <person name="Hornburger P."/>
            <person name="Mueller R.-W."/>
            <person name="Bruemmer F."/>
            <person name="Labrenz M."/>
            <person name="Spormann A.M."/>
            <person name="Op Den Camp H."/>
            <person name="Overmann J."/>
            <person name="Amann R."/>
            <person name="Jetten M.S.M."/>
            <person name="Mascher T."/>
            <person name="Medema M.H."/>
            <person name="Devos D.P."/>
            <person name="Kaster A.-K."/>
            <person name="Ovreas L."/>
            <person name="Rohde M."/>
            <person name="Galperin M.Y."/>
            <person name="Jogler C."/>
        </authorList>
    </citation>
    <scope>NUCLEOTIDE SEQUENCE [LARGE SCALE GENOMIC DNA]</scope>
    <source>
        <strain evidence="1 2">LF1</strain>
    </source>
</reference>
<dbReference type="EMBL" id="VRLW01000001">
    <property type="protein sequence ID" value="KAA1259102.1"/>
    <property type="molecule type" value="Genomic_DNA"/>
</dbReference>
<gene>
    <name evidence="1" type="ORF">LF1_16300</name>
</gene>
<proteinExistence type="predicted"/>
<comment type="caution">
    <text evidence="1">The sequence shown here is derived from an EMBL/GenBank/DDBJ whole genome shotgun (WGS) entry which is preliminary data.</text>
</comment>
<dbReference type="PIRSF" id="PIRSF004555">
    <property type="entry name" value="UCP004555"/>
    <property type="match status" value="1"/>
</dbReference>
<dbReference type="AlphaFoldDB" id="A0A5B1CFY7"/>
<evidence type="ECO:0000313" key="2">
    <source>
        <dbReference type="Proteomes" id="UP000322699"/>
    </source>
</evidence>
<accession>A0A5B1CFY7</accession>
<keyword evidence="2" id="KW-1185">Reference proteome</keyword>
<dbReference type="RefSeq" id="WP_068266327.1">
    <property type="nucleotide sequence ID" value="NZ_LWSK01000117.1"/>
</dbReference>
<organism evidence="1 2">
    <name type="scientific">Rubripirellula obstinata</name>
    <dbReference type="NCBI Taxonomy" id="406547"/>
    <lineage>
        <taxon>Bacteria</taxon>
        <taxon>Pseudomonadati</taxon>
        <taxon>Planctomycetota</taxon>
        <taxon>Planctomycetia</taxon>
        <taxon>Pirellulales</taxon>
        <taxon>Pirellulaceae</taxon>
        <taxon>Rubripirellula</taxon>
    </lineage>
</organism>
<dbReference type="OrthoDB" id="288497at2"/>
<protein>
    <recommendedName>
        <fullName evidence="3">Nucleoid-associated protein</fullName>
    </recommendedName>
</protein>
<dbReference type="SUPFAM" id="SSF82607">
    <property type="entry name" value="YbaB-like"/>
    <property type="match status" value="1"/>
</dbReference>
<name>A0A5B1CFY7_9BACT</name>
<sequence length="117" mass="12330">MFKGLGNLGNIASMMGSLQSLPQKIEELNERMKSERVTGSSPCGRVSVTMNGAGQVESVQIEEGLQGSESEQAVMEATNEAGASAKELFASSIRDMTSEMDLNLPGMDGILSSLTGR</sequence>
<dbReference type="Pfam" id="PF02575">
    <property type="entry name" value="YbaB_DNA_bd"/>
    <property type="match status" value="1"/>
</dbReference>
<dbReference type="Gene3D" id="3.30.1310.10">
    <property type="entry name" value="Nucleoid-associated protein YbaB-like domain"/>
    <property type="match status" value="1"/>
</dbReference>